<dbReference type="Pfam" id="PF25020">
    <property type="entry name" value="TTR_TEN1-4"/>
    <property type="match status" value="1"/>
</dbReference>
<evidence type="ECO:0000256" key="3">
    <source>
        <dbReference type="ARBA" id="ARBA00023157"/>
    </source>
</evidence>
<protein>
    <submittedName>
        <fullName evidence="7">Teneurin-4</fullName>
    </submittedName>
</protein>
<dbReference type="Pfam" id="PF25024">
    <property type="entry name" value="EGF_TEN"/>
    <property type="match status" value="1"/>
</dbReference>
<evidence type="ECO:0000256" key="4">
    <source>
        <dbReference type="PROSITE-ProRule" id="PRU00076"/>
    </source>
</evidence>
<evidence type="ECO:0000256" key="2">
    <source>
        <dbReference type="ARBA" id="ARBA00022737"/>
    </source>
</evidence>
<dbReference type="SUPFAM" id="SSF57196">
    <property type="entry name" value="EGF/Laminin"/>
    <property type="match status" value="1"/>
</dbReference>
<dbReference type="WBParaSite" id="TCNE_0001594101-mRNA-1">
    <property type="protein sequence ID" value="TCNE_0001594101-mRNA-1"/>
    <property type="gene ID" value="TCNE_0001594101"/>
</dbReference>
<dbReference type="InterPro" id="IPR000742">
    <property type="entry name" value="EGF"/>
</dbReference>
<keyword evidence="3 4" id="KW-1015">Disulfide bond</keyword>
<keyword evidence="2" id="KW-0677">Repeat</keyword>
<evidence type="ECO:0000313" key="6">
    <source>
        <dbReference type="Proteomes" id="UP000050794"/>
    </source>
</evidence>
<dbReference type="InterPro" id="IPR056820">
    <property type="entry name" value="TEN_TTR-like"/>
</dbReference>
<feature type="disulfide bond" evidence="4">
    <location>
        <begin position="351"/>
        <end position="360"/>
    </location>
</feature>
<evidence type="ECO:0000313" key="7">
    <source>
        <dbReference type="WBParaSite" id="TCNE_0001594101-mRNA-1"/>
    </source>
</evidence>
<feature type="disulfide bond" evidence="4">
    <location>
        <begin position="330"/>
        <end position="340"/>
    </location>
</feature>
<dbReference type="InterPro" id="IPR051216">
    <property type="entry name" value="Teneurin"/>
</dbReference>
<name>A0A183V5C0_TOXCA</name>
<organism evidence="6 7">
    <name type="scientific">Toxocara canis</name>
    <name type="common">Canine roundworm</name>
    <dbReference type="NCBI Taxonomy" id="6265"/>
    <lineage>
        <taxon>Eukaryota</taxon>
        <taxon>Metazoa</taxon>
        <taxon>Ecdysozoa</taxon>
        <taxon>Nematoda</taxon>
        <taxon>Chromadorea</taxon>
        <taxon>Rhabditida</taxon>
        <taxon>Spirurina</taxon>
        <taxon>Ascaridomorpha</taxon>
        <taxon>Ascaridoidea</taxon>
        <taxon>Toxocaridae</taxon>
        <taxon>Toxocara</taxon>
    </lineage>
</organism>
<dbReference type="PROSITE" id="PS00022">
    <property type="entry name" value="EGF_1"/>
    <property type="match status" value="6"/>
</dbReference>
<keyword evidence="1 4" id="KW-0245">EGF-like domain</keyword>
<accession>A0A183V5C0</accession>
<reference evidence="7" key="1">
    <citation type="submission" date="2016-06" db="UniProtKB">
        <authorList>
            <consortium name="WormBaseParasite"/>
        </authorList>
    </citation>
    <scope>IDENTIFICATION</scope>
</reference>
<keyword evidence="6" id="KW-1185">Reference proteome</keyword>
<proteinExistence type="predicted"/>
<dbReference type="PANTHER" id="PTHR11219">
    <property type="entry name" value="TENEURIN AND N-ACETYLGLUCOSAMINE-1-PHOSPHODIESTER ALPHA-N-ACETYLGLUCOSAMINIDASE"/>
    <property type="match status" value="1"/>
</dbReference>
<evidence type="ECO:0000259" key="5">
    <source>
        <dbReference type="PROSITE" id="PS50026"/>
    </source>
</evidence>
<dbReference type="GO" id="GO:0008045">
    <property type="term" value="P:motor neuron axon guidance"/>
    <property type="evidence" value="ECO:0007669"/>
    <property type="project" value="TreeGrafter"/>
</dbReference>
<feature type="domain" description="EGF-like" evidence="5">
    <location>
        <begin position="326"/>
        <end position="361"/>
    </location>
</feature>
<dbReference type="PROSITE" id="PS50026">
    <property type="entry name" value="EGF_3"/>
    <property type="match status" value="2"/>
</dbReference>
<dbReference type="PROSITE" id="PS01186">
    <property type="entry name" value="EGF_2"/>
    <property type="match status" value="4"/>
</dbReference>
<dbReference type="InterPro" id="IPR057627">
    <property type="entry name" value="FN-plug_TEN1-4"/>
</dbReference>
<comment type="caution">
    <text evidence="4">Lacks conserved residue(s) required for the propagation of feature annotation.</text>
</comment>
<dbReference type="Pfam" id="PF24329">
    <property type="entry name" value="FN-plug_TEN1-4"/>
    <property type="match status" value="1"/>
</dbReference>
<dbReference type="AlphaFoldDB" id="A0A183V5C0"/>
<dbReference type="Gene3D" id="2.10.25.10">
    <property type="entry name" value="Laminin"/>
    <property type="match status" value="6"/>
</dbReference>
<sequence>LSISVAAESIDGDDERRDDCRFECSGRGECKGRKCNCFADYSGPYCEESSFIQTSEAAMYCVLGGLWIHSRCPLSGEGEGTWSEMAFSLIHATLLIFSDSCPVLCSGNGLFSGGRCVCHEGYKGADCDLLAHWCEVPNCSGHGTCNQQGNCDCDRGWKGDFCEQVEYSCSLVDWFVKDCADSSCSAHGVCDNGKCFCEFGYRGESCEEAFSWRSLCNGNTLDADDRSAVVTETIMDNAACNGRGRVDSTTSHCVCIPGYHGDKCQLARCDVECVHGVCGDGVCMCEDGWSGVDCLERECLPGCDEKGLCKNGTCICQEGWNGENCHIPGCANNCNGNGECKLFTDIWKCACDAFHFGDDCSLPIESDCDDGVDNDSDGLVDCEDSECCTYRTCASSQMCTTVAQPRDVLLRALPSVNANFYQQIKFLVQPDSVQRYADERQFNESLVSVIRGRLVSQGGSPLTGVRVAEARHPPLTGFTLSRSEEGGGAFDIMVNGGRMVTLQFMRKPFEKIERSFYVPWNEIVYVGDIRMHMGSQRYLYEICGPQLQQPFSPGEPISEKCRLLYASHNIQPSLFPSWLTNQYSGHITSSAYSSQILVDSRTAFDSIHVPGTTGVFLVYDSSRAEKYRSSLLMELLPEKVPNSLRLVHLEVDIAGNHFTDVFAAKPNLTHTFSWEQTNVYVQTVSGLANAEG</sequence>
<dbReference type="Proteomes" id="UP000050794">
    <property type="component" value="Unassembled WGS sequence"/>
</dbReference>
<dbReference type="PANTHER" id="PTHR11219:SF69">
    <property type="entry name" value="TENEURIN-A"/>
    <property type="match status" value="1"/>
</dbReference>
<evidence type="ECO:0000256" key="1">
    <source>
        <dbReference type="ARBA" id="ARBA00022536"/>
    </source>
</evidence>
<feature type="disulfide bond" evidence="4">
    <location>
        <begin position="153"/>
        <end position="162"/>
    </location>
</feature>
<dbReference type="FunFam" id="2.10.25.10:FF:000013">
    <property type="entry name" value="Teneurin transmembrane protein 4"/>
    <property type="match status" value="1"/>
</dbReference>
<feature type="domain" description="EGF-like" evidence="5">
    <location>
        <begin position="130"/>
        <end position="163"/>
    </location>
</feature>
<dbReference type="SMART" id="SM00181">
    <property type="entry name" value="EGF"/>
    <property type="match status" value="7"/>
</dbReference>